<feature type="domain" description="PpiC" evidence="14">
    <location>
        <begin position="265"/>
        <end position="366"/>
    </location>
</feature>
<evidence type="ECO:0000256" key="13">
    <source>
        <dbReference type="SAM" id="MobiDB-lite"/>
    </source>
</evidence>
<dbReference type="HOGENOM" id="CLU_023843_1_2_4"/>
<dbReference type="EMBL" id="AM167904">
    <property type="protein sequence ID" value="CAJ49578.1"/>
    <property type="molecule type" value="Genomic_DNA"/>
</dbReference>
<sequence length="648" mass="70113">MFEFIRTHRRWMQFILLVLVVPSFAIVGVQGYSSFVNTEVELANIGGQGITQPQFDAAHRNQLEQFRQRMGSQFDPAVIDTPALREQLLNQLIDQRLLLMVAADNRFSVSDETLRNTIAAIPQVQDDGRFSPERYRQVLAAQGLSPTSFENGLRRDLAVARVLEPIGLSARVPQEVVNNVEQALTQKRTIQLRSFLAADYRSKVNVSPQDIQAWYDANKESLRIPEQVQAQYLVLDEAAATQGVQVKDEDIASYYEQNKNRFGTPEQRRASHILIEAPASGEARDKARAKAEAIAREAAANPASFAELAKKDSQDAGSAARGGDLGWIAANSVPPSVQQAIDGLPKDGVSGVVESPFGFHIIKVTDIKPAQIKPLAEVKEQITNEIRKQLASARFAEMATKLQSAVYDQRDSLQPAADALGLKLRTAAGISRSGLLPADQAGAGSAAASPDAALLDNPRVRQALFANDVLREKQNTGVIELAPDTLLALRVAVLEPSHIPPLDKVKDSIRARLLDERSAQAARQAGEEALKASQAQDSDQGFSAPQTVSRQDSGNLPRSLLEAVMRLDAAKLPAYTGVASGSDYVVLRLDKVEAGQADPQAAATLASQLGSAWGEAEDQAVLKMLREAYKVQVLPAAGLAIKGDQPPA</sequence>
<dbReference type="SUPFAM" id="SSF54534">
    <property type="entry name" value="FKBP-like"/>
    <property type="match status" value="1"/>
</dbReference>
<evidence type="ECO:0000256" key="4">
    <source>
        <dbReference type="ARBA" id="ARBA00022692"/>
    </source>
</evidence>
<dbReference type="PROSITE" id="PS01096">
    <property type="entry name" value="PPIC_PPIASE_1"/>
    <property type="match status" value="1"/>
</dbReference>
<evidence type="ECO:0000256" key="12">
    <source>
        <dbReference type="PROSITE-ProRule" id="PRU00278"/>
    </source>
</evidence>
<evidence type="ECO:0000256" key="5">
    <source>
        <dbReference type="ARBA" id="ARBA00022989"/>
    </source>
</evidence>
<dbReference type="PANTHER" id="PTHR47529:SF1">
    <property type="entry name" value="PERIPLASMIC CHAPERONE PPID"/>
    <property type="match status" value="1"/>
</dbReference>
<dbReference type="eggNOG" id="COG0760">
    <property type="taxonomic scope" value="Bacteria"/>
</dbReference>
<dbReference type="GeneID" id="92934969"/>
<evidence type="ECO:0000256" key="1">
    <source>
        <dbReference type="ARBA" id="ARBA00004382"/>
    </source>
</evidence>
<keyword evidence="6" id="KW-0472">Membrane</keyword>
<dbReference type="GO" id="GO:0005886">
    <property type="term" value="C:plasma membrane"/>
    <property type="evidence" value="ECO:0007669"/>
    <property type="project" value="UniProtKB-SubCell"/>
</dbReference>
<evidence type="ECO:0000256" key="3">
    <source>
        <dbReference type="ARBA" id="ARBA00022519"/>
    </source>
</evidence>
<gene>
    <name evidence="15" type="primary">ppiD</name>
    <name evidence="15" type="ordered locus">BAV1969</name>
</gene>
<keyword evidence="3" id="KW-0997">Cell inner membrane</keyword>
<keyword evidence="2" id="KW-1003">Cell membrane</keyword>
<dbReference type="RefSeq" id="WP_012417635.1">
    <property type="nucleotide sequence ID" value="NC_010645.1"/>
</dbReference>
<dbReference type="STRING" id="360910.BAV1969"/>
<dbReference type="Pfam" id="PF13624">
    <property type="entry name" value="SurA_N_3"/>
    <property type="match status" value="1"/>
</dbReference>
<feature type="compositionally biased region" description="Polar residues" evidence="13">
    <location>
        <begin position="533"/>
        <end position="555"/>
    </location>
</feature>
<dbReference type="AlphaFoldDB" id="Q2L029"/>
<comment type="subcellular location">
    <subcellularLocation>
        <location evidence="1">Cell inner membrane</location>
        <topology evidence="1">Single-pass type II membrane protein</topology>
        <orientation evidence="1">Periplasmic side</orientation>
    </subcellularLocation>
</comment>
<dbReference type="Gene3D" id="3.10.50.40">
    <property type="match status" value="1"/>
</dbReference>
<comment type="similarity">
    <text evidence="9">Belongs to the PpiD chaperone family.</text>
</comment>
<keyword evidence="8 12" id="KW-0413">Isomerase</keyword>
<dbReference type="GO" id="GO:0003755">
    <property type="term" value="F:peptidyl-prolyl cis-trans isomerase activity"/>
    <property type="evidence" value="ECO:0007669"/>
    <property type="project" value="UniProtKB-KW"/>
</dbReference>
<evidence type="ECO:0000256" key="9">
    <source>
        <dbReference type="ARBA" id="ARBA00038408"/>
    </source>
</evidence>
<proteinExistence type="inferred from homology"/>
<evidence type="ECO:0000256" key="11">
    <source>
        <dbReference type="ARBA" id="ARBA00042775"/>
    </source>
</evidence>
<keyword evidence="12" id="KW-0697">Rotamase</keyword>
<dbReference type="OrthoDB" id="9812372at2"/>
<evidence type="ECO:0000256" key="8">
    <source>
        <dbReference type="ARBA" id="ARBA00023235"/>
    </source>
</evidence>
<evidence type="ECO:0000313" key="15">
    <source>
        <dbReference type="EMBL" id="CAJ49578.1"/>
    </source>
</evidence>
<accession>Q2L029</accession>
<evidence type="ECO:0000256" key="7">
    <source>
        <dbReference type="ARBA" id="ARBA00023186"/>
    </source>
</evidence>
<keyword evidence="5" id="KW-1133">Transmembrane helix</keyword>
<evidence type="ECO:0000313" key="16">
    <source>
        <dbReference type="Proteomes" id="UP000001977"/>
    </source>
</evidence>
<protein>
    <recommendedName>
        <fullName evidence="10">Periplasmic chaperone PpiD</fullName>
    </recommendedName>
    <alternativeName>
        <fullName evidence="11">Periplasmic folding chaperone</fullName>
    </alternativeName>
</protein>
<keyword evidence="4" id="KW-0812">Transmembrane</keyword>
<dbReference type="SUPFAM" id="SSF109998">
    <property type="entry name" value="Triger factor/SurA peptide-binding domain-like"/>
    <property type="match status" value="1"/>
</dbReference>
<dbReference type="Pfam" id="PF00639">
    <property type="entry name" value="Rotamase"/>
    <property type="match status" value="1"/>
</dbReference>
<feature type="region of interest" description="Disordered" evidence="13">
    <location>
        <begin position="524"/>
        <end position="555"/>
    </location>
</feature>
<reference evidence="15 16" key="1">
    <citation type="journal article" date="2006" name="J. Bacteriol.">
        <title>Comparison of the genome sequence of the poultry pathogen Bordetella avium with those of B. bronchiseptica, B. pertussis, and B. parapertussis reveals extensive diversity in surface structures associated with host interaction.</title>
        <authorList>
            <person name="Sebaihia M."/>
            <person name="Preston A."/>
            <person name="Maskell D.J."/>
            <person name="Kuzmiak H."/>
            <person name="Connell T.D."/>
            <person name="King N.D."/>
            <person name="Orndorff P.E."/>
            <person name="Miyamoto D.M."/>
            <person name="Thomson N.R."/>
            <person name="Harris D."/>
            <person name="Goble A."/>
            <person name="Lord A."/>
            <person name="Murphy L."/>
            <person name="Quail M.A."/>
            <person name="Rutter S."/>
            <person name="Squares R."/>
            <person name="Squares S."/>
            <person name="Woodward J."/>
            <person name="Parkhill J."/>
            <person name="Temple L.M."/>
        </authorList>
    </citation>
    <scope>NUCLEOTIDE SEQUENCE [LARGE SCALE GENOMIC DNA]</scope>
    <source>
        <strain evidence="15 16">197N</strain>
    </source>
</reference>
<dbReference type="InterPro" id="IPR027304">
    <property type="entry name" value="Trigger_fact/SurA_dom_sf"/>
</dbReference>
<dbReference type="InterPro" id="IPR046357">
    <property type="entry name" value="PPIase_dom_sf"/>
</dbReference>
<keyword evidence="7" id="KW-0143">Chaperone</keyword>
<dbReference type="Gene3D" id="1.10.4030.10">
    <property type="entry name" value="Porin chaperone SurA, peptide-binding domain"/>
    <property type="match status" value="1"/>
</dbReference>
<dbReference type="PANTHER" id="PTHR47529">
    <property type="entry name" value="PEPTIDYL-PROLYL CIS-TRANS ISOMERASE D"/>
    <property type="match status" value="1"/>
</dbReference>
<evidence type="ECO:0000256" key="2">
    <source>
        <dbReference type="ARBA" id="ARBA00022475"/>
    </source>
</evidence>
<dbReference type="KEGG" id="bav:BAV1969"/>
<evidence type="ECO:0000256" key="6">
    <source>
        <dbReference type="ARBA" id="ARBA00023136"/>
    </source>
</evidence>
<evidence type="ECO:0000256" key="10">
    <source>
        <dbReference type="ARBA" id="ARBA00040743"/>
    </source>
</evidence>
<dbReference type="InterPro" id="IPR052029">
    <property type="entry name" value="PpiD_chaperone"/>
</dbReference>
<dbReference type="InterPro" id="IPR000297">
    <property type="entry name" value="PPIase_PpiC"/>
</dbReference>
<keyword evidence="16" id="KW-1185">Reference proteome</keyword>
<dbReference type="InterPro" id="IPR023058">
    <property type="entry name" value="PPIase_PpiC_CS"/>
</dbReference>
<evidence type="ECO:0000259" key="14">
    <source>
        <dbReference type="PROSITE" id="PS50198"/>
    </source>
</evidence>
<dbReference type="PROSITE" id="PS50198">
    <property type="entry name" value="PPIC_PPIASE_2"/>
    <property type="match status" value="1"/>
</dbReference>
<organism evidence="15 16">
    <name type="scientific">Bordetella avium (strain 197N)</name>
    <dbReference type="NCBI Taxonomy" id="360910"/>
    <lineage>
        <taxon>Bacteria</taxon>
        <taxon>Pseudomonadati</taxon>
        <taxon>Pseudomonadota</taxon>
        <taxon>Betaproteobacteria</taxon>
        <taxon>Burkholderiales</taxon>
        <taxon>Alcaligenaceae</taxon>
        <taxon>Bordetella</taxon>
    </lineage>
</organism>
<dbReference type="Proteomes" id="UP000001977">
    <property type="component" value="Chromosome"/>
</dbReference>
<name>Q2L029_BORA1</name>